<evidence type="ECO:0000256" key="5">
    <source>
        <dbReference type="ARBA" id="ARBA00023136"/>
    </source>
</evidence>
<keyword evidence="8" id="KW-0449">Lipoprotein</keyword>
<keyword evidence="3" id="KW-0336">GPI-anchor</keyword>
<dbReference type="GO" id="GO:0098552">
    <property type="term" value="C:side of membrane"/>
    <property type="evidence" value="ECO:0007669"/>
    <property type="project" value="UniProtKB-KW"/>
</dbReference>
<dbReference type="Pfam" id="PF16975">
    <property type="entry name" value="UPAR_LY6_2"/>
    <property type="match status" value="1"/>
</dbReference>
<evidence type="ECO:0000256" key="8">
    <source>
        <dbReference type="ARBA" id="ARBA00023288"/>
    </source>
</evidence>
<evidence type="ECO:0000256" key="7">
    <source>
        <dbReference type="ARBA" id="ARBA00023180"/>
    </source>
</evidence>
<dbReference type="GO" id="GO:0030154">
    <property type="term" value="P:cell differentiation"/>
    <property type="evidence" value="ECO:0007669"/>
    <property type="project" value="UniProtKB-ARBA"/>
</dbReference>
<keyword evidence="5" id="KW-0472">Membrane</keyword>
<evidence type="ECO:0000256" key="3">
    <source>
        <dbReference type="ARBA" id="ARBA00022622"/>
    </source>
</evidence>
<dbReference type="FunFam" id="2.10.60.10:FF:000004">
    <property type="entry name" value="Ly6/PLAUR domain-containing protein 6"/>
    <property type="match status" value="1"/>
</dbReference>
<reference evidence="9" key="2">
    <citation type="submission" date="2025-08" db="UniProtKB">
        <authorList>
            <consortium name="Ensembl"/>
        </authorList>
    </citation>
    <scope>IDENTIFICATION</scope>
</reference>
<evidence type="ECO:0000256" key="2">
    <source>
        <dbReference type="ARBA" id="ARBA00022475"/>
    </source>
</evidence>
<evidence type="ECO:0000256" key="6">
    <source>
        <dbReference type="ARBA" id="ARBA00023157"/>
    </source>
</evidence>
<accession>A0A8C3EDW5</accession>
<dbReference type="AlphaFoldDB" id="A0A8C3EDW5"/>
<dbReference type="PANTHER" id="PTHR31171">
    <property type="entry name" value="LY6/PLAUR DOMAIN-CONTAINING PROTEIN 6"/>
    <property type="match status" value="1"/>
</dbReference>
<name>A0A8C3EDW5_CORMO</name>
<dbReference type="InterPro" id="IPR039457">
    <property type="entry name" value="LYPD6-like"/>
</dbReference>
<dbReference type="InterPro" id="IPR045860">
    <property type="entry name" value="Snake_toxin-like_sf"/>
</dbReference>
<dbReference type="Proteomes" id="UP000694553">
    <property type="component" value="Unassembled WGS sequence"/>
</dbReference>
<evidence type="ECO:0000256" key="1">
    <source>
        <dbReference type="ARBA" id="ARBA00004609"/>
    </source>
</evidence>
<dbReference type="Gene3D" id="2.10.60.10">
    <property type="entry name" value="CD59"/>
    <property type="match status" value="1"/>
</dbReference>
<dbReference type="GO" id="GO:0005886">
    <property type="term" value="C:plasma membrane"/>
    <property type="evidence" value="ECO:0007669"/>
    <property type="project" value="UniProtKB-SubCell"/>
</dbReference>
<reference evidence="10" key="1">
    <citation type="submission" date="2019-10" db="EMBL/GenBank/DDBJ databases">
        <title>Corvus moneduloides (New Caledonian crow) genome, bCorMon1, primary haplotype.</title>
        <authorList>
            <person name="Rutz C."/>
            <person name="Fungtammasan C."/>
            <person name="Mountcastle J."/>
            <person name="Formenti G."/>
            <person name="Chow W."/>
            <person name="Howe K."/>
            <person name="Steele M.P."/>
            <person name="Fernandes J."/>
            <person name="Gilbert M.T.P."/>
            <person name="Fedrigo O."/>
            <person name="Jarvis E.D."/>
            <person name="Gemmell N."/>
        </authorList>
    </citation>
    <scope>NUCLEOTIDE SEQUENCE [LARGE SCALE GENOMIC DNA]</scope>
</reference>
<gene>
    <name evidence="9" type="primary">LYPD6B</name>
</gene>
<dbReference type="CDD" id="cd23626">
    <property type="entry name" value="TFP_LU_ECD_LYPD6B"/>
    <property type="match status" value="1"/>
</dbReference>
<comment type="subcellular location">
    <subcellularLocation>
        <location evidence="1">Cell membrane</location>
        <topology evidence="1">Lipid-anchor</topology>
        <topology evidence="1">GPI-anchor</topology>
    </subcellularLocation>
</comment>
<evidence type="ECO:0000313" key="9">
    <source>
        <dbReference type="Ensembl" id="ENSCMUP00000020270.1"/>
    </source>
</evidence>
<dbReference type="PANTHER" id="PTHR31171:SF3">
    <property type="entry name" value="LY6_PLAUR DOMAIN-CONTAINING PROTEIN 6B"/>
    <property type="match status" value="1"/>
</dbReference>
<proteinExistence type="predicted"/>
<dbReference type="OMA" id="EIWTILW"/>
<keyword evidence="6" id="KW-1015">Disulfide bond</keyword>
<keyword evidence="7" id="KW-0325">Glycoprotein</keyword>
<sequence>MVQGHKDEVIRTRNARLWKLQPTWNSRSRVNPTHWGGPVCSSASNWEAEGLALLSQVPSLLICASVLGITPVESWDISGIFTQILLLNPSVDPGLQPEEIWTILWKTLLEVHREQRPEESGFPCAVTGRMVLFRQALAGAVLPFLILSGNWVSAENINFYNVRPPLDPTPFPNSFKCFTCDNAVDNYNCNRWAEDRWCPESTQYCLTVHLFTAHGESTSVTKKCATGEECHLVGCHRHGDSGHTECVSCCEGMICNVEIPTNATNAVLAVLQARRTAGGSRGVPSVALLVAVVTMALS</sequence>
<protein>
    <submittedName>
        <fullName evidence="9">LY6/PLAUR domain containing 6B</fullName>
    </submittedName>
</protein>
<dbReference type="Ensembl" id="ENSCMUT00000021774.2">
    <property type="protein sequence ID" value="ENSCMUP00000020270.1"/>
    <property type="gene ID" value="ENSCMUG00000012503.2"/>
</dbReference>
<dbReference type="SUPFAM" id="SSF57302">
    <property type="entry name" value="Snake toxin-like"/>
    <property type="match status" value="1"/>
</dbReference>
<dbReference type="GO" id="GO:0030548">
    <property type="term" value="F:acetylcholine receptor regulator activity"/>
    <property type="evidence" value="ECO:0007669"/>
    <property type="project" value="InterPro"/>
</dbReference>
<evidence type="ECO:0000313" key="10">
    <source>
        <dbReference type="Proteomes" id="UP000694553"/>
    </source>
</evidence>
<reference evidence="9" key="3">
    <citation type="submission" date="2025-09" db="UniProtKB">
        <authorList>
            <consortium name="Ensembl"/>
        </authorList>
    </citation>
    <scope>IDENTIFICATION</scope>
</reference>
<keyword evidence="2" id="KW-1003">Cell membrane</keyword>
<organism evidence="9 10">
    <name type="scientific">Corvus moneduloides</name>
    <name type="common">New Caledonian crow</name>
    <dbReference type="NCBI Taxonomy" id="1196302"/>
    <lineage>
        <taxon>Eukaryota</taxon>
        <taxon>Metazoa</taxon>
        <taxon>Chordata</taxon>
        <taxon>Craniata</taxon>
        <taxon>Vertebrata</taxon>
        <taxon>Euteleostomi</taxon>
        <taxon>Archelosauria</taxon>
        <taxon>Archosauria</taxon>
        <taxon>Dinosauria</taxon>
        <taxon>Saurischia</taxon>
        <taxon>Theropoda</taxon>
        <taxon>Coelurosauria</taxon>
        <taxon>Aves</taxon>
        <taxon>Neognathae</taxon>
        <taxon>Neoaves</taxon>
        <taxon>Telluraves</taxon>
        <taxon>Australaves</taxon>
        <taxon>Passeriformes</taxon>
        <taxon>Corvoidea</taxon>
        <taxon>Corvidae</taxon>
        <taxon>Corvus</taxon>
    </lineage>
</organism>
<keyword evidence="10" id="KW-1185">Reference proteome</keyword>
<evidence type="ECO:0000256" key="4">
    <source>
        <dbReference type="ARBA" id="ARBA00022729"/>
    </source>
</evidence>
<keyword evidence="4" id="KW-0732">Signal</keyword>